<accession>A3ZWE4</accession>
<dbReference type="EMBL" id="AANZ01000015">
    <property type="protein sequence ID" value="EAQ79172.1"/>
    <property type="molecule type" value="Genomic_DNA"/>
</dbReference>
<protein>
    <recommendedName>
        <fullName evidence="3">Intein C-terminal splicing domain-containing protein</fullName>
    </recommendedName>
</protein>
<sequence length="320" mass="36766">MGEIRPGERVQSFDFASGEWKLRTVTDRIDSLYRGAVLTIDTGDSRIETTIHHPFWVVQGHELTFRSTPRLLSGGEDERQALPGRWVNSHELQAGDIIYSRDGKTRIIRSIHQRYEDAFPVSNLTIGDFHNYAVGFDSILVHNTALCDEAIGKVQARLNQGETTLDEIAETIRRDNLTREDKVDVDDALARLKAPTRIITPNAKLQRWAQQGGYIDPRTNKWVKFEGNLAADHVYPKSLIEKLDDFDLLTPQQQEFLLNYPGNFEPLPKSWNSSKLNRLADDWAKTPMGRQASKEYIDALRERQQAFEGFARELIRFWNQ</sequence>
<gene>
    <name evidence="1" type="ORF">DSM3645_26154</name>
</gene>
<dbReference type="AlphaFoldDB" id="A3ZWE4"/>
<name>A3ZWE4_9BACT</name>
<dbReference type="InterPro" id="IPR036844">
    <property type="entry name" value="Hint_dom_sf"/>
</dbReference>
<reference evidence="1 2" key="1">
    <citation type="submission" date="2006-02" db="EMBL/GenBank/DDBJ databases">
        <authorList>
            <person name="Amann R."/>
            <person name="Ferriera S."/>
            <person name="Johnson J."/>
            <person name="Kravitz S."/>
            <person name="Halpern A."/>
            <person name="Remington K."/>
            <person name="Beeson K."/>
            <person name="Tran B."/>
            <person name="Rogers Y.-H."/>
            <person name="Friedman R."/>
            <person name="Venter J.C."/>
        </authorList>
    </citation>
    <scope>NUCLEOTIDE SEQUENCE [LARGE SCALE GENOMIC DNA]</scope>
    <source>
        <strain evidence="1 2">DSM 3645</strain>
    </source>
</reference>
<evidence type="ECO:0000313" key="1">
    <source>
        <dbReference type="EMBL" id="EAQ79172.1"/>
    </source>
</evidence>
<dbReference type="Pfam" id="PF07591">
    <property type="entry name" value="PT-HINT"/>
    <property type="match status" value="1"/>
</dbReference>
<proteinExistence type="predicted"/>
<dbReference type="SUPFAM" id="SSF51294">
    <property type="entry name" value="Hedgehog/intein (Hint) domain"/>
    <property type="match status" value="1"/>
</dbReference>
<dbReference type="RefSeq" id="WP_002653125.1">
    <property type="nucleotide sequence ID" value="NZ_CH672376.1"/>
</dbReference>
<dbReference type="HOGENOM" id="CLU_867832_0_0_0"/>
<organism evidence="1 2">
    <name type="scientific">Blastopirellula marina DSM 3645</name>
    <dbReference type="NCBI Taxonomy" id="314230"/>
    <lineage>
        <taxon>Bacteria</taxon>
        <taxon>Pseudomonadati</taxon>
        <taxon>Planctomycetota</taxon>
        <taxon>Planctomycetia</taxon>
        <taxon>Pirellulales</taxon>
        <taxon>Pirellulaceae</taxon>
        <taxon>Blastopirellula</taxon>
    </lineage>
</organism>
<dbReference type="OrthoDB" id="291409at2"/>
<dbReference type="eggNOG" id="COG1372">
    <property type="taxonomic scope" value="Bacteria"/>
</dbReference>
<evidence type="ECO:0000313" key="2">
    <source>
        <dbReference type="Proteomes" id="UP000004358"/>
    </source>
</evidence>
<dbReference type="Proteomes" id="UP000004358">
    <property type="component" value="Unassembled WGS sequence"/>
</dbReference>
<evidence type="ECO:0008006" key="3">
    <source>
        <dbReference type="Google" id="ProtNLM"/>
    </source>
</evidence>
<comment type="caution">
    <text evidence="1">The sequence shown here is derived from an EMBL/GenBank/DDBJ whole genome shotgun (WGS) entry which is preliminary data.</text>
</comment>
<dbReference type="Gene3D" id="2.170.16.10">
    <property type="entry name" value="Hedgehog/Intein (Hint) domain"/>
    <property type="match status" value="1"/>
</dbReference>